<reference evidence="3 4" key="1">
    <citation type="submission" date="2019-03" db="EMBL/GenBank/DDBJ databases">
        <title>Genomic Encyclopedia of Type Strains, Phase III (KMG-III): the genomes of soil and plant-associated and newly described type strains.</title>
        <authorList>
            <person name="Whitman W."/>
        </authorList>
    </citation>
    <scope>NUCLEOTIDE SEQUENCE [LARGE SCALE GENOMIC DNA]</scope>
    <source>
        <strain evidence="3 4">CGMCC 1.7002</strain>
    </source>
</reference>
<dbReference type="InterPro" id="IPR052529">
    <property type="entry name" value="Bact_Transport_Assoc"/>
</dbReference>
<dbReference type="RefSeq" id="WP_133571976.1">
    <property type="nucleotide sequence ID" value="NZ_SNYR01000001.1"/>
</dbReference>
<keyword evidence="1" id="KW-0812">Transmembrane</keyword>
<protein>
    <submittedName>
        <fullName evidence="3">Putative membrane protein YeiB</fullName>
    </submittedName>
</protein>
<dbReference type="PANTHER" id="PTHR30590:SF3">
    <property type="entry name" value="HYPOTHETICAL MEMBRANE SPANNING PROTEIN"/>
    <property type="match status" value="1"/>
</dbReference>
<feature type="transmembrane region" description="Helical" evidence="1">
    <location>
        <begin position="237"/>
        <end position="257"/>
    </location>
</feature>
<feature type="transmembrane region" description="Helical" evidence="1">
    <location>
        <begin position="158"/>
        <end position="183"/>
    </location>
</feature>
<gene>
    <name evidence="3" type="ORF">ATL17_1364</name>
</gene>
<keyword evidence="4" id="KW-1185">Reference proteome</keyword>
<sequence>MSQRMDGLDLARLFAFFGMVVVNFNLVMGVPASGNDLALYIAHGVEGRAAASFVVLAGVGLGLAFKKSVDHRLLFKRAGFLFAVGMVNMMIFPADIIHYYAVYFIFAAWLLTFKDGQLWGAIAVINVGFTAGLLFLNYDAGWNWQTFEYRDFWSAEGFLRNLFFNGWHPVLPWLSFLVFGIWLSRQDLATRGVQLWLLIAGLAVYLINQILAGALQAASDAELALLFGTSPVPPTPLYIVAGMSGASVLIGFSLLIAPYLQRTKVLPLLLPAGQQTLTLYMAHIVIGMGSLEALNMLSGQTIEGVWQAAILFCFGAVVFAYLWSQKFKRGPLESVMRKICG</sequence>
<dbReference type="EMBL" id="SNYR01000001">
    <property type="protein sequence ID" value="TDQ67352.1"/>
    <property type="molecule type" value="Genomic_DNA"/>
</dbReference>
<accession>A0A4R6VTD3</accession>
<feature type="transmembrane region" description="Helical" evidence="1">
    <location>
        <begin position="304"/>
        <end position="323"/>
    </location>
</feature>
<comment type="caution">
    <text evidence="3">The sequence shown here is derived from an EMBL/GenBank/DDBJ whole genome shotgun (WGS) entry which is preliminary data.</text>
</comment>
<feature type="transmembrane region" description="Helical" evidence="1">
    <location>
        <begin position="12"/>
        <end position="31"/>
    </location>
</feature>
<feature type="transmembrane region" description="Helical" evidence="1">
    <location>
        <begin position="73"/>
        <end position="91"/>
    </location>
</feature>
<feature type="transmembrane region" description="Helical" evidence="1">
    <location>
        <begin position="195"/>
        <end position="217"/>
    </location>
</feature>
<keyword evidence="1" id="KW-1133">Transmembrane helix</keyword>
<dbReference type="Proteomes" id="UP000295391">
    <property type="component" value="Unassembled WGS sequence"/>
</dbReference>
<dbReference type="InterPro" id="IPR007349">
    <property type="entry name" value="DUF418"/>
</dbReference>
<evidence type="ECO:0000313" key="4">
    <source>
        <dbReference type="Proteomes" id="UP000295391"/>
    </source>
</evidence>
<feature type="transmembrane region" description="Helical" evidence="1">
    <location>
        <begin position="37"/>
        <end position="61"/>
    </location>
</feature>
<evidence type="ECO:0000313" key="3">
    <source>
        <dbReference type="EMBL" id="TDQ67352.1"/>
    </source>
</evidence>
<dbReference type="AlphaFoldDB" id="A0A4R6VTD3"/>
<proteinExistence type="predicted"/>
<feature type="transmembrane region" description="Helical" evidence="1">
    <location>
        <begin position="118"/>
        <end position="138"/>
    </location>
</feature>
<name>A0A4R6VTD3_9HYPH</name>
<feature type="transmembrane region" description="Helical" evidence="1">
    <location>
        <begin position="97"/>
        <end position="113"/>
    </location>
</feature>
<dbReference type="PANTHER" id="PTHR30590">
    <property type="entry name" value="INNER MEMBRANE PROTEIN"/>
    <property type="match status" value="1"/>
</dbReference>
<dbReference type="Pfam" id="PF04235">
    <property type="entry name" value="DUF418"/>
    <property type="match status" value="1"/>
</dbReference>
<evidence type="ECO:0000256" key="1">
    <source>
        <dbReference type="SAM" id="Phobius"/>
    </source>
</evidence>
<keyword evidence="1" id="KW-0472">Membrane</keyword>
<dbReference type="OrthoDB" id="9807744at2"/>
<feature type="domain" description="DUF418" evidence="2">
    <location>
        <begin position="182"/>
        <end position="339"/>
    </location>
</feature>
<organism evidence="3 4">
    <name type="scientific">Maritalea mobilis</name>
    <dbReference type="NCBI Taxonomy" id="483324"/>
    <lineage>
        <taxon>Bacteria</taxon>
        <taxon>Pseudomonadati</taxon>
        <taxon>Pseudomonadota</taxon>
        <taxon>Alphaproteobacteria</taxon>
        <taxon>Hyphomicrobiales</taxon>
        <taxon>Devosiaceae</taxon>
        <taxon>Maritalea</taxon>
    </lineage>
</organism>
<evidence type="ECO:0000259" key="2">
    <source>
        <dbReference type="Pfam" id="PF04235"/>
    </source>
</evidence>